<keyword evidence="3" id="KW-1185">Reference proteome</keyword>
<gene>
    <name evidence="2" type="ORF">KCG45_03900</name>
</gene>
<evidence type="ECO:0000313" key="2">
    <source>
        <dbReference type="EMBL" id="MBV7265309.1"/>
    </source>
</evidence>
<organism evidence="2 3">
    <name type="scientific">Erythrobacter ani</name>
    <dbReference type="NCBI Taxonomy" id="2827235"/>
    <lineage>
        <taxon>Bacteria</taxon>
        <taxon>Pseudomonadati</taxon>
        <taxon>Pseudomonadota</taxon>
        <taxon>Alphaproteobacteria</taxon>
        <taxon>Sphingomonadales</taxon>
        <taxon>Erythrobacteraceae</taxon>
        <taxon>Erythrobacter/Porphyrobacter group</taxon>
        <taxon>Erythrobacter</taxon>
    </lineage>
</organism>
<feature type="domain" description="SnoaL-like" evidence="1">
    <location>
        <begin position="12"/>
        <end position="135"/>
    </location>
</feature>
<dbReference type="Proteomes" id="UP000699975">
    <property type="component" value="Unassembled WGS sequence"/>
</dbReference>
<accession>A0ABS6SJV1</accession>
<dbReference type="Pfam" id="PF13577">
    <property type="entry name" value="SnoaL_4"/>
    <property type="match status" value="1"/>
</dbReference>
<comment type="caution">
    <text evidence="2">The sequence shown here is derived from an EMBL/GenBank/DDBJ whole genome shotgun (WGS) entry which is preliminary data.</text>
</comment>
<proteinExistence type="predicted"/>
<name>A0ABS6SJV1_9SPHN</name>
<sequence>MTSTSADQSLHALADRIAIEEVLARYCRGIDRCDADELARVFTDDAEIDYGDGPKPVDATIDGLMAGLGAMRLTQHNIGNVLCDVDGDAARAETYCVALHILPGTDGEPDVELVVGGRYLDRLVKSDGRWRIANRIYIMDWNRQQASTMQHRGGLFDTLNRHGARAPGDPSYDWWASES</sequence>
<evidence type="ECO:0000313" key="3">
    <source>
        <dbReference type="Proteomes" id="UP000699975"/>
    </source>
</evidence>
<protein>
    <submittedName>
        <fullName evidence="2">Nuclear transport factor 2 family protein</fullName>
    </submittedName>
</protein>
<dbReference type="RefSeq" id="WP_218315786.1">
    <property type="nucleotide sequence ID" value="NZ_JAGSPB010000001.1"/>
</dbReference>
<dbReference type="EMBL" id="JAGSPB010000001">
    <property type="protein sequence ID" value="MBV7265309.1"/>
    <property type="molecule type" value="Genomic_DNA"/>
</dbReference>
<evidence type="ECO:0000259" key="1">
    <source>
        <dbReference type="Pfam" id="PF13577"/>
    </source>
</evidence>
<reference evidence="2 3" key="1">
    <citation type="submission" date="2021-04" db="EMBL/GenBank/DDBJ databases">
        <authorList>
            <person name="Pira H."/>
            <person name="Risdian C."/>
            <person name="Wink J."/>
        </authorList>
    </citation>
    <scope>NUCLEOTIDE SEQUENCE [LARGE SCALE GENOMIC DNA]</scope>
    <source>
        <strain evidence="2 3">WH131</strain>
    </source>
</reference>
<dbReference type="CDD" id="cd00531">
    <property type="entry name" value="NTF2_like"/>
    <property type="match status" value="1"/>
</dbReference>
<dbReference type="InterPro" id="IPR037401">
    <property type="entry name" value="SnoaL-like"/>
</dbReference>